<dbReference type="GeneTree" id="ENSGT00940000163831"/>
<feature type="compositionally biased region" description="Basic and acidic residues" evidence="5">
    <location>
        <begin position="325"/>
        <end position="337"/>
    </location>
</feature>
<feature type="transmembrane region" description="Helical" evidence="6">
    <location>
        <begin position="54"/>
        <end position="79"/>
    </location>
</feature>
<protein>
    <submittedName>
        <fullName evidence="7">Solute carrier family 51 alpha subunit</fullName>
    </submittedName>
</protein>
<evidence type="ECO:0000256" key="2">
    <source>
        <dbReference type="ARBA" id="ARBA00022692"/>
    </source>
</evidence>
<comment type="subcellular location">
    <subcellularLocation>
        <location evidence="1">Membrane</location>
        <topology evidence="1">Multi-pass membrane protein</topology>
    </subcellularLocation>
</comment>
<keyword evidence="4 6" id="KW-0472">Membrane</keyword>
<feature type="transmembrane region" description="Helical" evidence="6">
    <location>
        <begin position="125"/>
        <end position="143"/>
    </location>
</feature>
<dbReference type="Ensembl" id="ENSEBUT00000016965.1">
    <property type="protein sequence ID" value="ENSEBUP00000016389.1"/>
    <property type="gene ID" value="ENSEBUG00000010284.1"/>
</dbReference>
<reference evidence="7" key="2">
    <citation type="submission" date="2025-09" db="UniProtKB">
        <authorList>
            <consortium name="Ensembl"/>
        </authorList>
    </citation>
    <scope>IDENTIFICATION</scope>
</reference>
<proteinExistence type="predicted"/>
<sequence>MADGEMYWEPILSKYISVIELQRLNITSRCLGETPGRAEFRASLDVVDMVQLSILSIMAVTALALHVLVAPGIAFISLFDPACCSLPAPAIISAQRGRELAIRATPGLIAMTSCIGFWIPRSALFNDFVTNVYFSFVIHLFLLQQMQFLSKKPGATMHLNTGPFCCFCRFLPEAPLTIRTISILWVLTMQGAILHPVLLLIWISICADKPELEDLPLALNLTLVVSMLISLYPLGLTFAQAKLHPRAGKQPAKYALNQLTLVTMKLQTAVFTMLAKNGHVPCLPPFPSVARARQMNAQLLVIEMFLLSLLNYRVYNSPSTPETLIHSKDQQTTKEVEEAPTVAIPTE</sequence>
<keyword evidence="2 6" id="KW-0812">Transmembrane</keyword>
<reference evidence="7" key="1">
    <citation type="submission" date="2025-08" db="UniProtKB">
        <authorList>
            <consortium name="Ensembl"/>
        </authorList>
    </citation>
    <scope>IDENTIFICATION</scope>
</reference>
<evidence type="ECO:0000313" key="8">
    <source>
        <dbReference type="Proteomes" id="UP000694388"/>
    </source>
</evidence>
<feature type="transmembrane region" description="Helical" evidence="6">
    <location>
        <begin position="183"/>
        <end position="205"/>
    </location>
</feature>
<dbReference type="SMART" id="SM01417">
    <property type="entry name" value="Solute_trans_a"/>
    <property type="match status" value="1"/>
</dbReference>
<dbReference type="GO" id="GO:0016020">
    <property type="term" value="C:membrane"/>
    <property type="evidence" value="ECO:0007669"/>
    <property type="project" value="UniProtKB-SubCell"/>
</dbReference>
<feature type="region of interest" description="Disordered" evidence="5">
    <location>
        <begin position="323"/>
        <end position="347"/>
    </location>
</feature>
<feature type="transmembrane region" description="Helical" evidence="6">
    <location>
        <begin position="100"/>
        <end position="119"/>
    </location>
</feature>
<dbReference type="PANTHER" id="PTHR23423">
    <property type="entry name" value="ORGANIC SOLUTE TRANSPORTER-RELATED"/>
    <property type="match status" value="1"/>
</dbReference>
<evidence type="ECO:0000256" key="4">
    <source>
        <dbReference type="ARBA" id="ARBA00023136"/>
    </source>
</evidence>
<keyword evidence="3 6" id="KW-1133">Transmembrane helix</keyword>
<keyword evidence="8" id="KW-1185">Reference proteome</keyword>
<accession>A0A8C4QLH9</accession>
<evidence type="ECO:0000313" key="7">
    <source>
        <dbReference type="Ensembl" id="ENSEBUP00000016389.1"/>
    </source>
</evidence>
<organism evidence="7 8">
    <name type="scientific">Eptatretus burgeri</name>
    <name type="common">Inshore hagfish</name>
    <dbReference type="NCBI Taxonomy" id="7764"/>
    <lineage>
        <taxon>Eukaryota</taxon>
        <taxon>Metazoa</taxon>
        <taxon>Chordata</taxon>
        <taxon>Craniata</taxon>
        <taxon>Vertebrata</taxon>
        <taxon>Cyclostomata</taxon>
        <taxon>Myxini</taxon>
        <taxon>Myxiniformes</taxon>
        <taxon>Myxinidae</taxon>
        <taxon>Eptatretinae</taxon>
        <taxon>Eptatretus</taxon>
    </lineage>
</organism>
<name>A0A8C4QLH9_EPTBU</name>
<evidence type="ECO:0000256" key="5">
    <source>
        <dbReference type="SAM" id="MobiDB-lite"/>
    </source>
</evidence>
<dbReference type="AlphaFoldDB" id="A0A8C4QLH9"/>
<dbReference type="Pfam" id="PF03619">
    <property type="entry name" value="Solute_trans_a"/>
    <property type="match status" value="1"/>
</dbReference>
<feature type="transmembrane region" description="Helical" evidence="6">
    <location>
        <begin position="217"/>
        <end position="239"/>
    </location>
</feature>
<evidence type="ECO:0000256" key="3">
    <source>
        <dbReference type="ARBA" id="ARBA00022989"/>
    </source>
</evidence>
<dbReference type="Proteomes" id="UP000694388">
    <property type="component" value="Unplaced"/>
</dbReference>
<evidence type="ECO:0000256" key="6">
    <source>
        <dbReference type="SAM" id="Phobius"/>
    </source>
</evidence>
<dbReference type="InterPro" id="IPR005178">
    <property type="entry name" value="Ostalpha/TMEM184C"/>
</dbReference>
<evidence type="ECO:0000256" key="1">
    <source>
        <dbReference type="ARBA" id="ARBA00004141"/>
    </source>
</evidence>
<dbReference type="OMA" id="WPVFCIV"/>